<evidence type="ECO:0008006" key="2">
    <source>
        <dbReference type="Google" id="ProtNLM"/>
    </source>
</evidence>
<sequence>MITRLATLTKWTRDHGWTRGAELGLSLGWLTFNLLKNCPDLFLVCVDPWVYVPGSVAGGDKCYRTNWDHQRRERAWRTASKQWPDRYDLLNMTTDEAAALVDDRSLDFVFVDADHSEAGVRADIENWRPKLKPGGWLIGHDIHLPGVNAAVNALCPEFRTAADNVWYLPKGTMQ</sequence>
<evidence type="ECO:0000313" key="1">
    <source>
        <dbReference type="EMBL" id="KKK97551.1"/>
    </source>
</evidence>
<protein>
    <recommendedName>
        <fullName evidence="2">Class I SAM-dependent methyltransferase</fullName>
    </recommendedName>
</protein>
<comment type="caution">
    <text evidence="1">The sequence shown here is derived from an EMBL/GenBank/DDBJ whole genome shotgun (WGS) entry which is preliminary data.</text>
</comment>
<accession>A0A0F9CLN5</accession>
<dbReference type="Gene3D" id="3.40.50.150">
    <property type="entry name" value="Vaccinia Virus protein VP39"/>
    <property type="match status" value="1"/>
</dbReference>
<dbReference type="AlphaFoldDB" id="A0A0F9CLN5"/>
<dbReference type="Pfam" id="PF13578">
    <property type="entry name" value="Methyltransf_24"/>
    <property type="match status" value="1"/>
</dbReference>
<dbReference type="SUPFAM" id="SSF53335">
    <property type="entry name" value="S-adenosyl-L-methionine-dependent methyltransferases"/>
    <property type="match status" value="1"/>
</dbReference>
<reference evidence="1" key="1">
    <citation type="journal article" date="2015" name="Nature">
        <title>Complex archaea that bridge the gap between prokaryotes and eukaryotes.</title>
        <authorList>
            <person name="Spang A."/>
            <person name="Saw J.H."/>
            <person name="Jorgensen S.L."/>
            <person name="Zaremba-Niedzwiedzka K."/>
            <person name="Martijn J."/>
            <person name="Lind A.E."/>
            <person name="van Eijk R."/>
            <person name="Schleper C."/>
            <person name="Guy L."/>
            <person name="Ettema T.J."/>
        </authorList>
    </citation>
    <scope>NUCLEOTIDE SEQUENCE</scope>
</reference>
<dbReference type="EMBL" id="LAZR01046000">
    <property type="protein sequence ID" value="KKK97551.1"/>
    <property type="molecule type" value="Genomic_DNA"/>
</dbReference>
<proteinExistence type="predicted"/>
<organism evidence="1">
    <name type="scientific">marine sediment metagenome</name>
    <dbReference type="NCBI Taxonomy" id="412755"/>
    <lineage>
        <taxon>unclassified sequences</taxon>
        <taxon>metagenomes</taxon>
        <taxon>ecological metagenomes</taxon>
    </lineage>
</organism>
<dbReference type="InterPro" id="IPR029063">
    <property type="entry name" value="SAM-dependent_MTases_sf"/>
</dbReference>
<gene>
    <name evidence="1" type="ORF">LCGC14_2651640</name>
</gene>
<name>A0A0F9CLN5_9ZZZZ</name>